<protein>
    <submittedName>
        <fullName evidence="4">Exonuclease domain-containing protein</fullName>
    </submittedName>
</protein>
<gene>
    <name evidence="4" type="ORF">ACETWP_03635</name>
</gene>
<evidence type="ECO:0000259" key="3">
    <source>
        <dbReference type="PROSITE" id="PS50172"/>
    </source>
</evidence>
<dbReference type="GO" id="GO:0004527">
    <property type="term" value="F:exonuclease activity"/>
    <property type="evidence" value="ECO:0007669"/>
    <property type="project" value="UniProtKB-KW"/>
</dbReference>
<dbReference type="CDD" id="cd17748">
    <property type="entry name" value="BRCT_DNA_ligase_like"/>
    <property type="match status" value="1"/>
</dbReference>
<evidence type="ECO:0000256" key="2">
    <source>
        <dbReference type="SAM" id="Phobius"/>
    </source>
</evidence>
<evidence type="ECO:0000313" key="5">
    <source>
        <dbReference type="Proteomes" id="UP001575652"/>
    </source>
</evidence>
<dbReference type="PROSITE" id="PS50172">
    <property type="entry name" value="BRCT"/>
    <property type="match status" value="1"/>
</dbReference>
<dbReference type="RefSeq" id="WP_373970836.1">
    <property type="nucleotide sequence ID" value="NZ_JBHDLJ010000002.1"/>
</dbReference>
<keyword evidence="2" id="KW-0812">Transmembrane</keyword>
<keyword evidence="4" id="KW-0269">Exonuclease</keyword>
<evidence type="ECO:0000256" key="1">
    <source>
        <dbReference type="SAM" id="MobiDB-lite"/>
    </source>
</evidence>
<accession>A0ABV4UJE1</accession>
<feature type="domain" description="BRCT" evidence="3">
    <location>
        <begin position="210"/>
        <end position="294"/>
    </location>
</feature>
<dbReference type="InterPro" id="IPR001357">
    <property type="entry name" value="BRCT_dom"/>
</dbReference>
<dbReference type="EMBL" id="JBHDLJ010000002">
    <property type="protein sequence ID" value="MFB0833670.1"/>
    <property type="molecule type" value="Genomic_DNA"/>
</dbReference>
<keyword evidence="2" id="KW-1133">Transmembrane helix</keyword>
<dbReference type="PANTHER" id="PTHR30231:SF42">
    <property type="entry name" value="EXONUCLEASE"/>
    <property type="match status" value="1"/>
</dbReference>
<dbReference type="InterPro" id="IPR036397">
    <property type="entry name" value="RNaseH_sf"/>
</dbReference>
<feature type="region of interest" description="Disordered" evidence="1">
    <location>
        <begin position="341"/>
        <end position="384"/>
    </location>
</feature>
<dbReference type="SMART" id="SM00479">
    <property type="entry name" value="EXOIII"/>
    <property type="match status" value="1"/>
</dbReference>
<dbReference type="Proteomes" id="UP001575652">
    <property type="component" value="Unassembled WGS sequence"/>
</dbReference>
<dbReference type="InterPro" id="IPR013520">
    <property type="entry name" value="Ribonucl_H"/>
</dbReference>
<dbReference type="SUPFAM" id="SSF53098">
    <property type="entry name" value="Ribonuclease H-like"/>
    <property type="match status" value="1"/>
</dbReference>
<dbReference type="Pfam" id="PF00929">
    <property type="entry name" value="RNase_T"/>
    <property type="match status" value="1"/>
</dbReference>
<keyword evidence="4" id="KW-0540">Nuclease</keyword>
<feature type="region of interest" description="Disordered" evidence="1">
    <location>
        <begin position="316"/>
        <end position="335"/>
    </location>
</feature>
<dbReference type="Gene3D" id="3.30.420.10">
    <property type="entry name" value="Ribonuclease H-like superfamily/Ribonuclease H"/>
    <property type="match status" value="1"/>
</dbReference>
<dbReference type="PANTHER" id="PTHR30231">
    <property type="entry name" value="DNA POLYMERASE III SUBUNIT EPSILON"/>
    <property type="match status" value="1"/>
</dbReference>
<proteinExistence type="predicted"/>
<organism evidence="4 5">
    <name type="scientific">Arthrobacter halodurans</name>
    <dbReference type="NCBI Taxonomy" id="516699"/>
    <lineage>
        <taxon>Bacteria</taxon>
        <taxon>Bacillati</taxon>
        <taxon>Actinomycetota</taxon>
        <taxon>Actinomycetes</taxon>
        <taxon>Micrococcales</taxon>
        <taxon>Micrococcaceae</taxon>
        <taxon>Arthrobacter</taxon>
    </lineage>
</organism>
<reference evidence="4 5" key="1">
    <citation type="submission" date="2024-09" db="EMBL/GenBank/DDBJ databases">
        <authorList>
            <person name="Salinas-Garcia M.A."/>
            <person name="Prieme A."/>
        </authorList>
    </citation>
    <scope>NUCLEOTIDE SEQUENCE [LARGE SCALE GENOMIC DNA]</scope>
    <source>
        <strain evidence="4 5">DSM 21081</strain>
    </source>
</reference>
<feature type="transmembrane region" description="Helical" evidence="2">
    <location>
        <begin position="429"/>
        <end position="450"/>
    </location>
</feature>
<sequence>MNFTTIDVETANSSRGSVCAVGMCQVRGGKIVKTMEWYVRPPGGMDSFDPRNTSIHGITAEMVREASTWAASLETIRGLAESYPLIAYNAAFDRSAIVQASESVGLLVPSNDFHCALLLTRRVLALEAYKLPLVAQELGIDEFEHHRPGADAVACAQVVLALAGQEGARTVDDLWPPTSTPAPRTKSANYWSQDAKARVADLPQPNPEAPTDHPFHGHQVIFTGELQALGRWEAMELVAHQGGNNGKSVTKKTGFLVVSGAATVDEVNLATGTTKERKAATYIAQGQEIRVLTEHEFLQLAGSPLRDFAEVSSDTPIPVTPDRTPATINSAPRFPVLAGETENHVSPMREVPVEPGIPPRDPQQGERHGQGPQDAPRALNTTPSARGKATKTLLGIVLWVGALIGGIGAALFAAVGIELLGEGTTGAGWTGLVFACLCAALVFACVRGLVRRGRRAKLA</sequence>
<comment type="caution">
    <text evidence="4">The sequence shown here is derived from an EMBL/GenBank/DDBJ whole genome shotgun (WGS) entry which is preliminary data.</text>
</comment>
<dbReference type="InterPro" id="IPR012337">
    <property type="entry name" value="RNaseH-like_sf"/>
</dbReference>
<keyword evidence="4" id="KW-0378">Hydrolase</keyword>
<name>A0ABV4UJE1_9MICC</name>
<keyword evidence="2" id="KW-0472">Membrane</keyword>
<dbReference type="SUPFAM" id="SSF52113">
    <property type="entry name" value="BRCT domain"/>
    <property type="match status" value="1"/>
</dbReference>
<dbReference type="Gene3D" id="3.40.50.10190">
    <property type="entry name" value="BRCT domain"/>
    <property type="match status" value="1"/>
</dbReference>
<dbReference type="InterPro" id="IPR036420">
    <property type="entry name" value="BRCT_dom_sf"/>
</dbReference>
<feature type="transmembrane region" description="Helical" evidence="2">
    <location>
        <begin position="393"/>
        <end position="417"/>
    </location>
</feature>
<evidence type="ECO:0000313" key="4">
    <source>
        <dbReference type="EMBL" id="MFB0833670.1"/>
    </source>
</evidence>
<keyword evidence="5" id="KW-1185">Reference proteome</keyword>